<dbReference type="OrthoDB" id="16445at10239"/>
<reference evidence="2 3" key="1">
    <citation type="journal article" date="2010" name="Environ. Microbiol.">
        <title>Genomic analysis of oceanic cyanobacterial myoviruses compared with T4-like myoviruses from diverse hosts and environments.</title>
        <authorList>
            <person name="Sullivan M.B."/>
            <person name="Huang K.H."/>
            <person name="Ignacio-Espinoza J.C."/>
            <person name="Berlin A.M."/>
            <person name="Kelly L."/>
            <person name="Weigele P.R."/>
            <person name="DeFrancesco A.S."/>
            <person name="Kern S.E."/>
            <person name="Thompson L.R."/>
            <person name="Young S."/>
            <person name="Yandava C."/>
            <person name="Fu R."/>
            <person name="Krastins B."/>
            <person name="Chase M."/>
            <person name="Sarracino D."/>
            <person name="Osburne M.S."/>
            <person name="Henn M.R."/>
            <person name="Chisholm S.W."/>
        </authorList>
    </citation>
    <scope>NUCLEOTIDE SEQUENCE [LARGE SCALE GENOMIC DNA]</scope>
    <source>
        <strain evidence="2">8109-3</strain>
    </source>
</reference>
<keyword evidence="3" id="KW-1185">Reference proteome</keyword>
<organism evidence="2 3">
    <name type="scientific">Synechococcus phage S-SSM7</name>
    <dbReference type="NCBI Taxonomy" id="445686"/>
    <lineage>
        <taxon>Viruses</taxon>
        <taxon>Duplodnaviria</taxon>
        <taxon>Heunggongvirae</taxon>
        <taxon>Uroviricota</taxon>
        <taxon>Caudoviricetes</taxon>
        <taxon>Pantevenvirales</taxon>
        <taxon>Kyanoviridae</taxon>
        <taxon>Lipsvirus</taxon>
        <taxon>Lipsvirus ssm7</taxon>
    </lineage>
</organism>
<dbReference type="Gene3D" id="2.60.120.620">
    <property type="entry name" value="q2cbj1_9rhob like domain"/>
    <property type="match status" value="1"/>
</dbReference>
<evidence type="ECO:0000313" key="2">
    <source>
        <dbReference type="EMBL" id="ADO98087.1"/>
    </source>
</evidence>
<accession>E3SKT9</accession>
<dbReference type="InterPro" id="IPR044862">
    <property type="entry name" value="Pro_4_hyd_alph_FE2OG_OXY"/>
</dbReference>
<evidence type="ECO:0000259" key="1">
    <source>
        <dbReference type="Pfam" id="PF13640"/>
    </source>
</evidence>
<dbReference type="Proteomes" id="UP000006527">
    <property type="component" value="Segment"/>
</dbReference>
<protein>
    <recommendedName>
        <fullName evidence="1">Prolyl 4-hydroxylase alpha subunit Fe(2+) 2OG dioxygenase domain-containing protein</fullName>
    </recommendedName>
</protein>
<gene>
    <name evidence="2" type="ORF">SSSM7_021</name>
</gene>
<dbReference type="KEGG" id="vg:10328590"/>
<proteinExistence type="predicted"/>
<dbReference type="Pfam" id="PF13640">
    <property type="entry name" value="2OG-FeII_Oxy_3"/>
    <property type="match status" value="1"/>
</dbReference>
<name>E3SKT9_9CAUD</name>
<evidence type="ECO:0000313" key="3">
    <source>
        <dbReference type="Proteomes" id="UP000006527"/>
    </source>
</evidence>
<dbReference type="EMBL" id="GU071098">
    <property type="protein sequence ID" value="ADO98087.1"/>
    <property type="molecule type" value="Genomic_DNA"/>
</dbReference>
<dbReference type="RefSeq" id="YP_004324074.1">
    <property type="nucleotide sequence ID" value="NC_015287.1"/>
</dbReference>
<feature type="domain" description="Prolyl 4-hydroxylase alpha subunit Fe(2+) 2OG dioxygenase" evidence="1">
    <location>
        <begin position="124"/>
        <end position="189"/>
    </location>
</feature>
<sequence length="210" mass="24487">MIYIDASKEFLDWSKYDLTKDEIYIVDNLFPGWFVHHVHDMVMTGYNWFWGHTSGYAEDGRDVGADPTWEETPALKQQIFPPDQSNIAQDSAFRMIYSAVMNSLPFEVELGEIMINGQQWIHNTTPHQDCTCDNGLSFCYYVNKEWNPEWGGQLMARFGEDWFGYDPRPGRVIFFKGNIWHHGSPPNKKYRGLRASLVYKTMRTVPLPSK</sequence>
<dbReference type="GeneID" id="10328590"/>